<feature type="compositionally biased region" description="Basic and acidic residues" evidence="3">
    <location>
        <begin position="603"/>
        <end position="618"/>
    </location>
</feature>
<dbReference type="Pfam" id="PF03389">
    <property type="entry name" value="MobA_MobL"/>
    <property type="match status" value="1"/>
</dbReference>
<sequence>MAIFHMNFQNISAGKMKSAVASASYRSGELLYSEREQKGYWYRRSVAPEAFILTPEHAPEWASDRQRLWNEVEKRDRNANSRYAKEFNVALPIELSHDEQKALITQYVQETFVDKGMVADIAIHRDHEDNPHAHVMLTNRPFNPDGTWGLKAKKEYILDAHGNKTYTENGHAKSRKIWLVDWDKKEKIGEWRTAWANAVNRTFEAKNMPDRISEKSYEEQGLNEVPTQHEGINSQREQRKEWNEAVQELRTDKAEYSNTKEKFFNQYRVEALKQYTSFHEKAVFSRLSKELHMYIDLENLEDKRRMLFNWKNSTLIKGAIGEEVTKKMQLINQQEASLKEADELLNTIVERSVKGLYGESVAESLTALEQRQLIRETESENHVFKGEVLEERLGLIRADVINQQILAFTKRPFVSIKNMNLRDEALKEKMDKVLAKTGQSVEDLNIRPDLSYYSRPLEACSERDRKLIQSAFKTLEANREIREVALAQYNQLIQKSFPDCDLNALTTTKKERLYNALVYFNPHQFQRSEVTINNLLNNPPTMFTSKDHKQGLAYFNGNLPIEKVESMHLRNVLRNKGAVQLFFDECSEDKSIKSSVLKQARTNEKAEHKTNENYREETLNTYGGLDHREESRQSNLSRLFDQALFAILYSPSVAQNRKRLAKEKELEKAMRKKYKGQSHDQDNGMGLHM</sequence>
<geneLocation type="plasmid" evidence="6">
    <name>pAF22</name>
</geneLocation>
<comment type="similarity">
    <text evidence="1">Belongs to the MobA/MobL family.</text>
</comment>
<dbReference type="Gene3D" id="3.30.930.30">
    <property type="match status" value="1"/>
</dbReference>
<dbReference type="EMBL" id="JQ821357">
    <property type="protein sequence ID" value="AFM72780.1"/>
    <property type="molecule type" value="Genomic_DNA"/>
</dbReference>
<dbReference type="NCBIfam" id="NF041496">
    <property type="entry name" value="MobQ"/>
    <property type="match status" value="1"/>
</dbReference>
<protein>
    <submittedName>
        <fullName evidence="6">TraA conjugation protein</fullName>
    </submittedName>
</protein>
<evidence type="ECO:0000313" key="6">
    <source>
        <dbReference type="EMBL" id="AFM72780.1"/>
    </source>
</evidence>
<proteinExistence type="inferred from homology"/>
<reference evidence="6" key="1">
    <citation type="journal article" date="2012" name="J. Dairy Sci.">
        <title>Novel conjugative plasmids from the natural isolate Lactococcus lactis subspecies cremoris DPC3758: A repository of genes for the potential improvement of dairy starters.</title>
        <authorList>
            <person name="Fallico V."/>
            <person name="Ross R.P."/>
            <person name="Fitzgerald G.F."/>
            <person name="McAuliffe O."/>
        </authorList>
    </citation>
    <scope>NUCLEOTIDE SEQUENCE</scope>
    <source>
        <strain evidence="6">DPC3758</strain>
        <plasmid evidence="6">pAF22</plasmid>
    </source>
</reference>
<gene>
    <name evidence="6" type="primary">traA</name>
    <name evidence="6" type="ORF">pAF22_p05</name>
</gene>
<organism evidence="6">
    <name type="scientific">Lactococcus lactis subsp. cremoris</name>
    <name type="common">Streptococcus cremoris</name>
    <dbReference type="NCBI Taxonomy" id="1359"/>
    <lineage>
        <taxon>Bacteria</taxon>
        <taxon>Bacillati</taxon>
        <taxon>Bacillota</taxon>
        <taxon>Bacilli</taxon>
        <taxon>Lactobacillales</taxon>
        <taxon>Streptococcaceae</taxon>
        <taxon>Lactococcus</taxon>
    </lineage>
</organism>
<feature type="domain" description="Nicking enzyme C-terminal middle helical" evidence="5">
    <location>
        <begin position="277"/>
        <end position="383"/>
    </location>
</feature>
<feature type="region of interest" description="Disordered" evidence="3">
    <location>
        <begin position="218"/>
        <end position="239"/>
    </location>
</feature>
<feature type="domain" description="MobA/MobL protein" evidence="4">
    <location>
        <begin position="17"/>
        <end position="240"/>
    </location>
</feature>
<dbReference type="AlphaFoldDB" id="I6S881"/>
<dbReference type="RefSeq" id="WP_015062886.1">
    <property type="nucleotide sequence ID" value="NC_019351.1"/>
</dbReference>
<evidence type="ECO:0000256" key="1">
    <source>
        <dbReference type="ARBA" id="ARBA00010873"/>
    </source>
</evidence>
<accession>I6S881</accession>
<evidence type="ECO:0000256" key="2">
    <source>
        <dbReference type="ARBA" id="ARBA00022971"/>
    </source>
</evidence>
<feature type="region of interest" description="Disordered" evidence="3">
    <location>
        <begin position="666"/>
        <end position="689"/>
    </location>
</feature>
<keyword evidence="6" id="KW-0614">Plasmid</keyword>
<dbReference type="InterPro" id="IPR005053">
    <property type="entry name" value="MobA_MobL"/>
</dbReference>
<evidence type="ECO:0000256" key="3">
    <source>
        <dbReference type="SAM" id="MobiDB-lite"/>
    </source>
</evidence>
<dbReference type="InterPro" id="IPR040834">
    <property type="entry name" value="NES_C_h"/>
</dbReference>
<keyword evidence="2" id="KW-0184">Conjugation</keyword>
<dbReference type="Pfam" id="PF18208">
    <property type="entry name" value="NES_C_h"/>
    <property type="match status" value="1"/>
</dbReference>
<evidence type="ECO:0000259" key="4">
    <source>
        <dbReference type="Pfam" id="PF03389"/>
    </source>
</evidence>
<evidence type="ECO:0000259" key="5">
    <source>
        <dbReference type="Pfam" id="PF18208"/>
    </source>
</evidence>
<name>I6S881_LACLC</name>
<feature type="region of interest" description="Disordered" evidence="3">
    <location>
        <begin position="603"/>
        <end position="630"/>
    </location>
</feature>